<dbReference type="PANTHER" id="PTHR35586:SF1">
    <property type="entry name" value="SLL1691 PROTEIN"/>
    <property type="match status" value="1"/>
</dbReference>
<proteinExistence type="predicted"/>
<accession>A0ABS1R073</accession>
<evidence type="ECO:0008006" key="3">
    <source>
        <dbReference type="Google" id="ProtNLM"/>
    </source>
</evidence>
<comment type="caution">
    <text evidence="1">The sequence shown here is derived from an EMBL/GenBank/DDBJ whole genome shotgun (WGS) entry which is preliminary data.</text>
</comment>
<sequence>MSKSARRVDDLLWKSILEQTFFHFLQFMFPTADAEFDLSKPFDYLDKEFETLFPPQANGRGVRFVDKLVKVSLKHGGEQYILCHIEVQSSKGKGDLAERMFQYYYKIYDRYKVPVTAIAILADGNKSYRPKVYIREFMSTKIQYDFNSYKILDQDEFELRANSNPFSVVVLTALLAILHKNITDEKLKEIKHDLYDEMMKRNMDKVTRQGLYDFLTYYVNFDNQHILSIFESEIEEKIGRSDTMGTREYLLDKAEKKGIQTGIEKGIEKGKIQGKIEILKDLGYSIVDVCKKLSLTEEQVKPYYAGA</sequence>
<evidence type="ECO:0000313" key="2">
    <source>
        <dbReference type="Proteomes" id="UP000625283"/>
    </source>
</evidence>
<dbReference type="Proteomes" id="UP000625283">
    <property type="component" value="Unassembled WGS sequence"/>
</dbReference>
<evidence type="ECO:0000313" key="1">
    <source>
        <dbReference type="EMBL" id="MBL1408063.1"/>
    </source>
</evidence>
<dbReference type="PANTHER" id="PTHR35586">
    <property type="entry name" value="SLL1691 PROTEIN"/>
    <property type="match status" value="1"/>
</dbReference>
<dbReference type="EMBL" id="JAERTY010000002">
    <property type="protein sequence ID" value="MBL1408063.1"/>
    <property type="molecule type" value="Genomic_DNA"/>
</dbReference>
<organism evidence="1 2">
    <name type="scientific">Sphingobacterium faecale</name>
    <dbReference type="NCBI Taxonomy" id="2803775"/>
    <lineage>
        <taxon>Bacteria</taxon>
        <taxon>Pseudomonadati</taxon>
        <taxon>Bacteroidota</taxon>
        <taxon>Sphingobacteriia</taxon>
        <taxon>Sphingobacteriales</taxon>
        <taxon>Sphingobacteriaceae</taxon>
        <taxon>Sphingobacterium</taxon>
    </lineage>
</organism>
<protein>
    <recommendedName>
        <fullName evidence="3">Transposase/invertase (TIGR01784 family)</fullName>
    </recommendedName>
</protein>
<name>A0ABS1R073_9SPHI</name>
<dbReference type="RefSeq" id="WP_202101840.1">
    <property type="nucleotide sequence ID" value="NZ_JAERTY010000002.1"/>
</dbReference>
<gene>
    <name evidence="1" type="ORF">JKG61_04810</name>
</gene>
<reference evidence="1 2" key="1">
    <citation type="submission" date="2021-01" db="EMBL/GenBank/DDBJ databases">
        <title>C459-1 draft genome sequence.</title>
        <authorList>
            <person name="Zhang X.-F."/>
        </authorList>
    </citation>
    <scope>NUCLEOTIDE SEQUENCE [LARGE SCALE GENOMIC DNA]</scope>
    <source>
        <strain evidence="2">C459-1</strain>
    </source>
</reference>
<keyword evidence="2" id="KW-1185">Reference proteome</keyword>